<feature type="transmembrane region" description="Helical" evidence="7">
    <location>
        <begin position="291"/>
        <end position="316"/>
    </location>
</feature>
<proteinExistence type="predicted"/>
<reference evidence="9" key="1">
    <citation type="journal article" date="2014" name="Front. Microbiol.">
        <title>High frequency of phylogenetically diverse reductive dehalogenase-homologous genes in deep subseafloor sedimentary metagenomes.</title>
        <authorList>
            <person name="Kawai M."/>
            <person name="Futagami T."/>
            <person name="Toyoda A."/>
            <person name="Takaki Y."/>
            <person name="Nishi S."/>
            <person name="Hori S."/>
            <person name="Arai W."/>
            <person name="Tsubouchi T."/>
            <person name="Morono Y."/>
            <person name="Uchiyama I."/>
            <person name="Ito T."/>
            <person name="Fujiyama A."/>
            <person name="Inagaki F."/>
            <person name="Takami H."/>
        </authorList>
    </citation>
    <scope>NUCLEOTIDE SEQUENCE</scope>
    <source>
        <strain evidence="9">Expedition CK06-06</strain>
    </source>
</reference>
<dbReference type="InterPro" id="IPR004681">
    <property type="entry name" value="TRAP_DctM"/>
</dbReference>
<evidence type="ECO:0000256" key="4">
    <source>
        <dbReference type="ARBA" id="ARBA00022692"/>
    </source>
</evidence>
<dbReference type="PANTHER" id="PTHR33362">
    <property type="entry name" value="SIALIC ACID TRAP TRANSPORTER PERMEASE PROTEIN SIAT-RELATED"/>
    <property type="match status" value="1"/>
</dbReference>
<feature type="transmembrane region" description="Helical" evidence="7">
    <location>
        <begin position="134"/>
        <end position="152"/>
    </location>
</feature>
<keyword evidence="4 7" id="KW-0812">Transmembrane</keyword>
<evidence type="ECO:0000256" key="1">
    <source>
        <dbReference type="ARBA" id="ARBA00004429"/>
    </source>
</evidence>
<evidence type="ECO:0000256" key="3">
    <source>
        <dbReference type="ARBA" id="ARBA00022519"/>
    </source>
</evidence>
<dbReference type="AlphaFoldDB" id="X0SW74"/>
<dbReference type="Pfam" id="PF06808">
    <property type="entry name" value="DctM"/>
    <property type="match status" value="1"/>
</dbReference>
<feature type="transmembrane region" description="Helical" evidence="7">
    <location>
        <begin position="197"/>
        <end position="223"/>
    </location>
</feature>
<dbReference type="PANTHER" id="PTHR33362:SF5">
    <property type="entry name" value="C4-DICARBOXYLATE TRAP TRANSPORTER LARGE PERMEASE PROTEIN DCTM"/>
    <property type="match status" value="1"/>
</dbReference>
<feature type="transmembrane region" description="Helical" evidence="7">
    <location>
        <begin position="164"/>
        <end position="185"/>
    </location>
</feature>
<name>X0SW74_9ZZZZ</name>
<evidence type="ECO:0000256" key="6">
    <source>
        <dbReference type="ARBA" id="ARBA00023136"/>
    </source>
</evidence>
<evidence type="ECO:0000256" key="2">
    <source>
        <dbReference type="ARBA" id="ARBA00022475"/>
    </source>
</evidence>
<keyword evidence="3" id="KW-0997">Cell inner membrane</keyword>
<keyword evidence="2" id="KW-1003">Cell membrane</keyword>
<feature type="domain" description="TRAP C4-dicarboxylate transport system permease DctM subunit" evidence="8">
    <location>
        <begin position="3"/>
        <end position="311"/>
    </location>
</feature>
<evidence type="ECO:0000256" key="5">
    <source>
        <dbReference type="ARBA" id="ARBA00022989"/>
    </source>
</evidence>
<comment type="subcellular location">
    <subcellularLocation>
        <location evidence="1">Cell inner membrane</location>
        <topology evidence="1">Multi-pass membrane protein</topology>
    </subcellularLocation>
</comment>
<evidence type="ECO:0000256" key="7">
    <source>
        <dbReference type="SAM" id="Phobius"/>
    </source>
</evidence>
<feature type="transmembrane region" description="Helical" evidence="7">
    <location>
        <begin position="59"/>
        <end position="80"/>
    </location>
</feature>
<dbReference type="GO" id="GO:0022857">
    <property type="term" value="F:transmembrane transporter activity"/>
    <property type="evidence" value="ECO:0007669"/>
    <property type="project" value="TreeGrafter"/>
</dbReference>
<feature type="transmembrane region" description="Helical" evidence="7">
    <location>
        <begin position="235"/>
        <end position="256"/>
    </location>
</feature>
<dbReference type="InterPro" id="IPR010656">
    <property type="entry name" value="DctM"/>
</dbReference>
<feature type="transmembrane region" description="Helical" evidence="7">
    <location>
        <begin position="25"/>
        <end position="47"/>
    </location>
</feature>
<gene>
    <name evidence="9" type="ORF">S01H1_08923</name>
</gene>
<comment type="caution">
    <text evidence="9">The sequence shown here is derived from an EMBL/GenBank/DDBJ whole genome shotgun (WGS) entry which is preliminary data.</text>
</comment>
<sequence length="325" mass="34532">MVSVAMLGGTLVPEMESRGYKKPMSLGPILGSGGLAMMIPPSGLAVLLGAIGEISIGKILIAIIIPGLLMAVLYASYIIIRSMLQPSVAPAYDVSPVPLSHKLLNTARYILPVGFIIFLVVGVIFAGVATPTEAAATGALGTIILAAFYGRLKWQMAKKALVGTLQISVMILMILTASKIFSQILSFSGVAMGLAEFAAGLPILPILILIGMQVVLLILGMFMDIASIMMVTLPIFMPVVMVLEFNPVWFAVIYLLNMEMATTTPPLGLSLYTMKSVAPADTTMGDVYKAAVPFLICDLVAIALIMAFPQIALWLVTLMRPMLAR</sequence>
<keyword evidence="6 7" id="KW-0472">Membrane</keyword>
<organism evidence="9">
    <name type="scientific">marine sediment metagenome</name>
    <dbReference type="NCBI Taxonomy" id="412755"/>
    <lineage>
        <taxon>unclassified sequences</taxon>
        <taxon>metagenomes</taxon>
        <taxon>ecological metagenomes</taxon>
    </lineage>
</organism>
<evidence type="ECO:0000259" key="8">
    <source>
        <dbReference type="Pfam" id="PF06808"/>
    </source>
</evidence>
<protein>
    <recommendedName>
        <fullName evidence="8">TRAP C4-dicarboxylate transport system permease DctM subunit domain-containing protein</fullName>
    </recommendedName>
</protein>
<feature type="transmembrane region" description="Helical" evidence="7">
    <location>
        <begin position="109"/>
        <end position="128"/>
    </location>
</feature>
<keyword evidence="5 7" id="KW-1133">Transmembrane helix</keyword>
<dbReference type="EMBL" id="BARS01004564">
    <property type="protein sequence ID" value="GAF80172.1"/>
    <property type="molecule type" value="Genomic_DNA"/>
</dbReference>
<accession>X0SW74</accession>
<evidence type="ECO:0000313" key="9">
    <source>
        <dbReference type="EMBL" id="GAF80172.1"/>
    </source>
</evidence>
<dbReference type="GO" id="GO:0005886">
    <property type="term" value="C:plasma membrane"/>
    <property type="evidence" value="ECO:0007669"/>
    <property type="project" value="UniProtKB-SubCell"/>
</dbReference>